<name>A0ABU5JK93_9ACTN</name>
<organism evidence="1 2">
    <name type="scientific">Micromonospora sicca</name>
    <dbReference type="NCBI Taxonomy" id="2202420"/>
    <lineage>
        <taxon>Bacteria</taxon>
        <taxon>Bacillati</taxon>
        <taxon>Actinomycetota</taxon>
        <taxon>Actinomycetes</taxon>
        <taxon>Micromonosporales</taxon>
        <taxon>Micromonosporaceae</taxon>
        <taxon>Micromonospora</taxon>
    </lineage>
</organism>
<evidence type="ECO:0000313" key="1">
    <source>
        <dbReference type="EMBL" id="MDZ5493044.1"/>
    </source>
</evidence>
<keyword evidence="2" id="KW-1185">Reference proteome</keyword>
<dbReference type="EMBL" id="JAXOTQ010000040">
    <property type="protein sequence ID" value="MDZ5493044.1"/>
    <property type="molecule type" value="Genomic_DNA"/>
</dbReference>
<proteinExistence type="predicted"/>
<sequence length="57" mass="6062">MQVRAAEPTEQDFQDLKPGAEPLAVTSSLMRHGVRPVVRAPVPDPLAEAALEALPTS</sequence>
<gene>
    <name evidence="1" type="ORF">U2F25_26840</name>
</gene>
<dbReference type="RefSeq" id="WP_322442691.1">
    <property type="nucleotide sequence ID" value="NZ_JAXOTQ010000040.1"/>
</dbReference>
<reference evidence="1 2" key="1">
    <citation type="submission" date="2023-12" db="EMBL/GenBank/DDBJ databases">
        <title>Micromonospora sp. nov., isolated from Atacama Desert.</title>
        <authorList>
            <person name="Carro L."/>
            <person name="Golinska P."/>
            <person name="Klenk H.-P."/>
            <person name="Goodfellow M."/>
        </authorList>
    </citation>
    <scope>NUCLEOTIDE SEQUENCE [LARGE SCALE GENOMIC DNA]</scope>
    <source>
        <strain evidence="1 2">4G53</strain>
    </source>
</reference>
<evidence type="ECO:0000313" key="2">
    <source>
        <dbReference type="Proteomes" id="UP001290101"/>
    </source>
</evidence>
<accession>A0ABU5JK93</accession>
<protein>
    <submittedName>
        <fullName evidence="1">Uncharacterized protein</fullName>
    </submittedName>
</protein>
<dbReference type="Proteomes" id="UP001290101">
    <property type="component" value="Unassembled WGS sequence"/>
</dbReference>
<comment type="caution">
    <text evidence="1">The sequence shown here is derived from an EMBL/GenBank/DDBJ whole genome shotgun (WGS) entry which is preliminary data.</text>
</comment>